<evidence type="ECO:0000256" key="6">
    <source>
        <dbReference type="ARBA" id="ARBA00015655"/>
    </source>
</evidence>
<evidence type="ECO:0000256" key="9">
    <source>
        <dbReference type="ARBA" id="ARBA00022741"/>
    </source>
</evidence>
<evidence type="ECO:0000256" key="3">
    <source>
        <dbReference type="ARBA" id="ARBA00004752"/>
    </source>
</evidence>
<feature type="binding site" evidence="17">
    <location>
        <begin position="123"/>
        <end position="129"/>
    </location>
    <ligand>
        <name>ATP</name>
        <dbReference type="ChEBI" id="CHEBI:30616"/>
    </ligand>
</feature>
<keyword evidence="13 17" id="KW-0961">Cell wall biogenesis/degradation</keyword>
<dbReference type="PANTHER" id="PTHR43692:SF1">
    <property type="entry name" value="UDP-N-ACETYLMURAMOYLALANINE--D-GLUTAMATE LIGASE"/>
    <property type="match status" value="1"/>
</dbReference>
<keyword evidence="22" id="KW-1185">Reference proteome</keyword>
<dbReference type="RefSeq" id="WP_349219117.1">
    <property type="nucleotide sequence ID" value="NZ_JBBMFD010000008.1"/>
</dbReference>
<evidence type="ECO:0000256" key="2">
    <source>
        <dbReference type="ARBA" id="ARBA00004496"/>
    </source>
</evidence>
<dbReference type="SUPFAM" id="SSF51984">
    <property type="entry name" value="MurCD N-terminal domain"/>
    <property type="match status" value="1"/>
</dbReference>
<dbReference type="EC" id="6.3.2.9" evidence="5 17"/>
<keyword evidence="11 17" id="KW-0133">Cell shape</keyword>
<dbReference type="Pfam" id="PF02875">
    <property type="entry name" value="Mur_ligase_C"/>
    <property type="match status" value="1"/>
</dbReference>
<evidence type="ECO:0000256" key="17">
    <source>
        <dbReference type="HAMAP-Rule" id="MF_00639"/>
    </source>
</evidence>
<evidence type="ECO:0000256" key="10">
    <source>
        <dbReference type="ARBA" id="ARBA00022840"/>
    </source>
</evidence>
<keyword evidence="8 17" id="KW-0436">Ligase</keyword>
<feature type="domain" description="Mur ligase C-terminal" evidence="19">
    <location>
        <begin position="320"/>
        <end position="439"/>
    </location>
</feature>
<name>A0ABV1DZP5_9FIRM</name>
<comment type="catalytic activity">
    <reaction evidence="16 17 18">
        <text>UDP-N-acetyl-alpha-D-muramoyl-L-alanine + D-glutamate + ATP = UDP-N-acetyl-alpha-D-muramoyl-L-alanyl-D-glutamate + ADP + phosphate + H(+)</text>
        <dbReference type="Rhea" id="RHEA:16429"/>
        <dbReference type="ChEBI" id="CHEBI:15378"/>
        <dbReference type="ChEBI" id="CHEBI:29986"/>
        <dbReference type="ChEBI" id="CHEBI:30616"/>
        <dbReference type="ChEBI" id="CHEBI:43474"/>
        <dbReference type="ChEBI" id="CHEBI:83898"/>
        <dbReference type="ChEBI" id="CHEBI:83900"/>
        <dbReference type="ChEBI" id="CHEBI:456216"/>
        <dbReference type="EC" id="6.3.2.9"/>
    </reaction>
</comment>
<keyword evidence="17 18" id="KW-0131">Cell cycle</keyword>
<evidence type="ECO:0000259" key="20">
    <source>
        <dbReference type="Pfam" id="PF08245"/>
    </source>
</evidence>
<sequence length="463" mass="50795">MRQSAETFFQSLKGKKIAVCGIGVSNRPLIELLCRYGAKVTACDKREPEALGEAAGHLQKLGAVLKTGPDYLENLDADIIFRTPGMPYTLPQLAGYRADGVTVTSEMEVFFDLCPAKLIGVTGSDGKTTTTTLIAEMLKAQGHTVWLGGNIGAPLLPKVMEMKEEDYAVVELSSFQLISMRQSPQVAVVTNVAPNHLDIHKDMQEYIDAKRNLFLHQTGFSRTVLNVDNAITASFAMETRGDTLLFSRTRPVRTGAYLGEDGFLYFSRNGKPERLFERAAIKLPGDHNVENYLAAICAVWGDVDLTAMRTTAETFGGVEHRIELVREKDGVRWYNDSIASSPTRTIAGLKAFPEKVILIAGGYDKHIPFDTLGPAVAKYVKRLILMGATADKIEQAVRACPDFDEMKTPILRVRDMEEAVSAAKAEAKPGDVVTLSPACASFDLYPNFAARGNHFKELVRTLI</sequence>
<evidence type="ECO:0000256" key="13">
    <source>
        <dbReference type="ARBA" id="ARBA00023316"/>
    </source>
</evidence>
<dbReference type="SUPFAM" id="SSF53623">
    <property type="entry name" value="MurD-like peptide ligases, catalytic domain"/>
    <property type="match status" value="1"/>
</dbReference>
<comment type="subcellular location">
    <subcellularLocation>
        <location evidence="2 17 18">Cytoplasm</location>
    </subcellularLocation>
</comment>
<keyword evidence="17 18" id="KW-0132">Cell division</keyword>
<dbReference type="HAMAP" id="MF_00639">
    <property type="entry name" value="MurD"/>
    <property type="match status" value="1"/>
</dbReference>
<evidence type="ECO:0000256" key="15">
    <source>
        <dbReference type="ARBA" id="ARBA00032324"/>
    </source>
</evidence>
<dbReference type="Gene3D" id="3.90.190.20">
    <property type="entry name" value="Mur ligase, C-terminal domain"/>
    <property type="match status" value="1"/>
</dbReference>
<dbReference type="SUPFAM" id="SSF53244">
    <property type="entry name" value="MurD-like peptide ligases, peptide-binding domain"/>
    <property type="match status" value="1"/>
</dbReference>
<dbReference type="Gene3D" id="3.40.1190.10">
    <property type="entry name" value="Mur-like, catalytic domain"/>
    <property type="match status" value="1"/>
</dbReference>
<evidence type="ECO:0000256" key="8">
    <source>
        <dbReference type="ARBA" id="ARBA00022598"/>
    </source>
</evidence>
<keyword evidence="7 17" id="KW-0963">Cytoplasm</keyword>
<evidence type="ECO:0000313" key="22">
    <source>
        <dbReference type="Proteomes" id="UP001489509"/>
    </source>
</evidence>
<dbReference type="Gene3D" id="3.40.50.720">
    <property type="entry name" value="NAD(P)-binding Rossmann-like Domain"/>
    <property type="match status" value="1"/>
</dbReference>
<evidence type="ECO:0000256" key="4">
    <source>
        <dbReference type="ARBA" id="ARBA00010416"/>
    </source>
</evidence>
<comment type="caution">
    <text evidence="21">The sequence shown here is derived from an EMBL/GenBank/DDBJ whole genome shotgun (WGS) entry which is preliminary data.</text>
</comment>
<evidence type="ECO:0000256" key="7">
    <source>
        <dbReference type="ARBA" id="ARBA00022490"/>
    </source>
</evidence>
<comment type="function">
    <text evidence="1 17 18">Cell wall formation. Catalyzes the addition of glutamate to the nucleotide precursor UDP-N-acetylmuramoyl-L-alanine (UMA).</text>
</comment>
<dbReference type="InterPro" id="IPR013221">
    <property type="entry name" value="Mur_ligase_cen"/>
</dbReference>
<dbReference type="InterPro" id="IPR004101">
    <property type="entry name" value="Mur_ligase_C"/>
</dbReference>
<feature type="domain" description="Mur ligase central" evidence="20">
    <location>
        <begin position="121"/>
        <end position="299"/>
    </location>
</feature>
<evidence type="ECO:0000259" key="19">
    <source>
        <dbReference type="Pfam" id="PF02875"/>
    </source>
</evidence>
<dbReference type="Pfam" id="PF08245">
    <property type="entry name" value="Mur_ligase_M"/>
    <property type="match status" value="1"/>
</dbReference>
<dbReference type="Proteomes" id="UP001489509">
    <property type="component" value="Unassembled WGS sequence"/>
</dbReference>
<evidence type="ECO:0000256" key="12">
    <source>
        <dbReference type="ARBA" id="ARBA00022984"/>
    </source>
</evidence>
<evidence type="ECO:0000256" key="1">
    <source>
        <dbReference type="ARBA" id="ARBA00002734"/>
    </source>
</evidence>
<protein>
    <recommendedName>
        <fullName evidence="6 17">UDP-N-acetylmuramoylalanine--D-glutamate ligase</fullName>
        <ecNumber evidence="5 17">6.3.2.9</ecNumber>
    </recommendedName>
    <alternativeName>
        <fullName evidence="15 17">D-glutamic acid-adding enzyme</fullName>
    </alternativeName>
    <alternativeName>
        <fullName evidence="14 17">UDP-N-acetylmuramoyl-L-alanyl-D-glutamate synthetase</fullName>
    </alternativeName>
</protein>
<dbReference type="PANTHER" id="PTHR43692">
    <property type="entry name" value="UDP-N-ACETYLMURAMOYLALANINE--D-GLUTAMATE LIGASE"/>
    <property type="match status" value="1"/>
</dbReference>
<dbReference type="EMBL" id="JBBMFD010000008">
    <property type="protein sequence ID" value="MEQ2440510.1"/>
    <property type="molecule type" value="Genomic_DNA"/>
</dbReference>
<comment type="similarity">
    <text evidence="4 17">Belongs to the MurCDEF family.</text>
</comment>
<proteinExistence type="inferred from homology"/>
<dbReference type="NCBIfam" id="TIGR01087">
    <property type="entry name" value="murD"/>
    <property type="match status" value="1"/>
</dbReference>
<dbReference type="InterPro" id="IPR036565">
    <property type="entry name" value="Mur-like_cat_sf"/>
</dbReference>
<keyword evidence="9 17" id="KW-0547">Nucleotide-binding</keyword>
<accession>A0ABV1DZP5</accession>
<dbReference type="InterPro" id="IPR036615">
    <property type="entry name" value="Mur_ligase_C_dom_sf"/>
</dbReference>
<comment type="pathway">
    <text evidence="3 17 18">Cell wall biogenesis; peptidoglycan biosynthesis.</text>
</comment>
<dbReference type="InterPro" id="IPR005762">
    <property type="entry name" value="MurD"/>
</dbReference>
<evidence type="ECO:0000256" key="5">
    <source>
        <dbReference type="ARBA" id="ARBA00012212"/>
    </source>
</evidence>
<evidence type="ECO:0000256" key="18">
    <source>
        <dbReference type="RuleBase" id="RU003664"/>
    </source>
</evidence>
<keyword evidence="10 17" id="KW-0067">ATP-binding</keyword>
<evidence type="ECO:0000313" key="21">
    <source>
        <dbReference type="EMBL" id="MEQ2440510.1"/>
    </source>
</evidence>
<evidence type="ECO:0000256" key="11">
    <source>
        <dbReference type="ARBA" id="ARBA00022960"/>
    </source>
</evidence>
<gene>
    <name evidence="17 21" type="primary">murD</name>
    <name evidence="21" type="ORF">WMO26_06700</name>
</gene>
<organism evidence="21 22">
    <name type="scientific">Solibaculum intestinale</name>
    <dbReference type="NCBI Taxonomy" id="3133165"/>
    <lineage>
        <taxon>Bacteria</taxon>
        <taxon>Bacillati</taxon>
        <taxon>Bacillota</taxon>
        <taxon>Clostridia</taxon>
        <taxon>Eubacteriales</taxon>
        <taxon>Oscillospiraceae</taxon>
        <taxon>Solibaculum</taxon>
    </lineage>
</organism>
<reference evidence="21 22" key="1">
    <citation type="submission" date="2024-03" db="EMBL/GenBank/DDBJ databases">
        <title>Human intestinal bacterial collection.</title>
        <authorList>
            <person name="Pauvert C."/>
            <person name="Hitch T.C.A."/>
            <person name="Clavel T."/>
        </authorList>
    </citation>
    <scope>NUCLEOTIDE SEQUENCE [LARGE SCALE GENOMIC DNA]</scope>
    <source>
        <strain evidence="21 22">CLA-JM-H44</strain>
    </source>
</reference>
<keyword evidence="12 17" id="KW-0573">Peptidoglycan synthesis</keyword>
<evidence type="ECO:0000256" key="16">
    <source>
        <dbReference type="ARBA" id="ARBA00047632"/>
    </source>
</evidence>
<evidence type="ECO:0000256" key="14">
    <source>
        <dbReference type="ARBA" id="ARBA00030398"/>
    </source>
</evidence>
<dbReference type="GO" id="GO:0008764">
    <property type="term" value="F:UDP-N-acetylmuramoylalanine-D-glutamate ligase activity"/>
    <property type="evidence" value="ECO:0007669"/>
    <property type="project" value="UniProtKB-EC"/>
</dbReference>